<reference evidence="1 2" key="1">
    <citation type="submission" date="2021-06" db="EMBL/GenBank/DDBJ databases">
        <title>Caerostris extrusa draft genome.</title>
        <authorList>
            <person name="Kono N."/>
            <person name="Arakawa K."/>
        </authorList>
    </citation>
    <scope>NUCLEOTIDE SEQUENCE [LARGE SCALE GENOMIC DNA]</scope>
</reference>
<accession>A0AAV4PT77</accession>
<name>A0AAV4PT77_CAEEX</name>
<organism evidence="1 2">
    <name type="scientific">Caerostris extrusa</name>
    <name type="common">Bark spider</name>
    <name type="synonym">Caerostris bankana</name>
    <dbReference type="NCBI Taxonomy" id="172846"/>
    <lineage>
        <taxon>Eukaryota</taxon>
        <taxon>Metazoa</taxon>
        <taxon>Ecdysozoa</taxon>
        <taxon>Arthropoda</taxon>
        <taxon>Chelicerata</taxon>
        <taxon>Arachnida</taxon>
        <taxon>Araneae</taxon>
        <taxon>Araneomorphae</taxon>
        <taxon>Entelegynae</taxon>
        <taxon>Araneoidea</taxon>
        <taxon>Araneidae</taxon>
        <taxon>Caerostris</taxon>
    </lineage>
</organism>
<evidence type="ECO:0000313" key="2">
    <source>
        <dbReference type="Proteomes" id="UP001054945"/>
    </source>
</evidence>
<evidence type="ECO:0000313" key="1">
    <source>
        <dbReference type="EMBL" id="GIY00330.1"/>
    </source>
</evidence>
<dbReference type="EMBL" id="BPLR01005168">
    <property type="protein sequence ID" value="GIY00330.1"/>
    <property type="molecule type" value="Genomic_DNA"/>
</dbReference>
<gene>
    <name evidence="1" type="ORF">CEXT_145171</name>
</gene>
<protein>
    <submittedName>
        <fullName evidence="1">Uncharacterized protein</fullName>
    </submittedName>
</protein>
<comment type="caution">
    <text evidence="1">The sequence shown here is derived from an EMBL/GenBank/DDBJ whole genome shotgun (WGS) entry which is preliminary data.</text>
</comment>
<dbReference type="Proteomes" id="UP001054945">
    <property type="component" value="Unassembled WGS sequence"/>
</dbReference>
<dbReference type="AlphaFoldDB" id="A0AAV4PT77"/>
<keyword evidence="2" id="KW-1185">Reference proteome</keyword>
<sequence length="73" mass="8475">MRFARSSCVHQTAPLAGLGERLFLEVVQRRAAISVWMVDIKLFTSEKPELECALIMLKMVDFIVNQFVWEMLM</sequence>
<proteinExistence type="predicted"/>